<feature type="compositionally biased region" description="Basic residues" evidence="1">
    <location>
        <begin position="156"/>
        <end position="171"/>
    </location>
</feature>
<accession>A0A8E2EIQ3</accession>
<dbReference type="EMBL" id="KV744835">
    <property type="protein sequence ID" value="OCK84555.1"/>
    <property type="molecule type" value="Genomic_DNA"/>
</dbReference>
<feature type="region of interest" description="Disordered" evidence="1">
    <location>
        <begin position="117"/>
        <end position="171"/>
    </location>
</feature>
<dbReference type="AlphaFoldDB" id="A0A8E2EIQ3"/>
<protein>
    <submittedName>
        <fullName evidence="2">Uncharacterized protein</fullName>
    </submittedName>
</protein>
<name>A0A8E2EIQ3_9PEZI</name>
<reference evidence="2 3" key="1">
    <citation type="journal article" date="2016" name="Nat. Commun.">
        <title>Ectomycorrhizal ecology is imprinted in the genome of the dominant symbiotic fungus Cenococcum geophilum.</title>
        <authorList>
            <consortium name="DOE Joint Genome Institute"/>
            <person name="Peter M."/>
            <person name="Kohler A."/>
            <person name="Ohm R.A."/>
            <person name="Kuo A."/>
            <person name="Krutzmann J."/>
            <person name="Morin E."/>
            <person name="Arend M."/>
            <person name="Barry K.W."/>
            <person name="Binder M."/>
            <person name="Choi C."/>
            <person name="Clum A."/>
            <person name="Copeland A."/>
            <person name="Grisel N."/>
            <person name="Haridas S."/>
            <person name="Kipfer T."/>
            <person name="LaButti K."/>
            <person name="Lindquist E."/>
            <person name="Lipzen A."/>
            <person name="Maire R."/>
            <person name="Meier B."/>
            <person name="Mihaltcheva S."/>
            <person name="Molinier V."/>
            <person name="Murat C."/>
            <person name="Poggeler S."/>
            <person name="Quandt C.A."/>
            <person name="Sperisen C."/>
            <person name="Tritt A."/>
            <person name="Tisserant E."/>
            <person name="Crous P.W."/>
            <person name="Henrissat B."/>
            <person name="Nehls U."/>
            <person name="Egli S."/>
            <person name="Spatafora J.W."/>
            <person name="Grigoriev I.V."/>
            <person name="Martin F.M."/>
        </authorList>
    </citation>
    <scope>NUCLEOTIDE SEQUENCE [LARGE SCALE GENOMIC DNA]</scope>
    <source>
        <strain evidence="2 3">CBS 459.81</strain>
    </source>
</reference>
<evidence type="ECO:0000313" key="3">
    <source>
        <dbReference type="Proteomes" id="UP000250266"/>
    </source>
</evidence>
<evidence type="ECO:0000256" key="1">
    <source>
        <dbReference type="SAM" id="MobiDB-lite"/>
    </source>
</evidence>
<organism evidence="2 3">
    <name type="scientific">Lepidopterella palustris CBS 459.81</name>
    <dbReference type="NCBI Taxonomy" id="1314670"/>
    <lineage>
        <taxon>Eukaryota</taxon>
        <taxon>Fungi</taxon>
        <taxon>Dikarya</taxon>
        <taxon>Ascomycota</taxon>
        <taxon>Pezizomycotina</taxon>
        <taxon>Dothideomycetes</taxon>
        <taxon>Pleosporomycetidae</taxon>
        <taxon>Mytilinidiales</taxon>
        <taxon>Argynnaceae</taxon>
        <taxon>Lepidopterella</taxon>
    </lineage>
</organism>
<proteinExistence type="predicted"/>
<dbReference type="Proteomes" id="UP000250266">
    <property type="component" value="Unassembled WGS sequence"/>
</dbReference>
<dbReference type="OrthoDB" id="4630416at2759"/>
<evidence type="ECO:0000313" key="2">
    <source>
        <dbReference type="EMBL" id="OCK84555.1"/>
    </source>
</evidence>
<keyword evidence="3" id="KW-1185">Reference proteome</keyword>
<feature type="compositionally biased region" description="Acidic residues" evidence="1">
    <location>
        <begin position="124"/>
        <end position="139"/>
    </location>
</feature>
<sequence length="257" mass="28616">METCSGGEGDSRTIVVGWNKAAVWGMAAQIGAKQAEEKHEKRKEEWGEVLEAHREFVKNNAKKSPKTFAYKNAVGSYAVLVDIAMAGPLGLEAAFDFGLLEGTMLLADSTVKLELLRDEHEGSEKEDDEDEDDDEDDDNAGVRGGKKRQAPSVVPKARKAKSRKPNPAHPRRIYLQWRGRETQENEIQLDYDNSNTGYIDFTDNACTKFEGVASFSLVGEDVAFEGLKIGTTPQARAEPWSNFSEEEYESARVGRWH</sequence>
<gene>
    <name evidence="2" type="ORF">K432DRAFT_378486</name>
</gene>